<dbReference type="PROSITE" id="PS51202">
    <property type="entry name" value="RCK_C"/>
    <property type="match status" value="1"/>
</dbReference>
<dbReference type="SUPFAM" id="SSF46785">
    <property type="entry name" value="Winged helix' DNA-binding domain"/>
    <property type="match status" value="1"/>
</dbReference>
<evidence type="ECO:0000259" key="6">
    <source>
        <dbReference type="PROSITE" id="PS51202"/>
    </source>
</evidence>
<keyword evidence="4" id="KW-0175">Coiled coil</keyword>
<dbReference type="STRING" id="36842.SAMN02194393_00945"/>
<organism evidence="7 8">
    <name type="scientific">Maledivibacter halophilus</name>
    <dbReference type="NCBI Taxonomy" id="36842"/>
    <lineage>
        <taxon>Bacteria</taxon>
        <taxon>Bacillati</taxon>
        <taxon>Bacillota</taxon>
        <taxon>Clostridia</taxon>
        <taxon>Peptostreptococcales</taxon>
        <taxon>Caminicellaceae</taxon>
        <taxon>Maledivibacter</taxon>
    </lineage>
</organism>
<evidence type="ECO:0000313" key="7">
    <source>
        <dbReference type="EMBL" id="SKC46946.1"/>
    </source>
</evidence>
<keyword evidence="1" id="KW-0805">Transcription regulation</keyword>
<keyword evidence="8" id="KW-1185">Reference proteome</keyword>
<dbReference type="GO" id="GO:0008324">
    <property type="term" value="F:monoatomic cation transmembrane transporter activity"/>
    <property type="evidence" value="ECO:0007669"/>
    <property type="project" value="InterPro"/>
</dbReference>
<dbReference type="AlphaFoldDB" id="A0A1T5J6G7"/>
<dbReference type="Pfam" id="PF00392">
    <property type="entry name" value="GntR"/>
    <property type="match status" value="1"/>
</dbReference>
<sequence>MKKYTIPKYLKIALDIAYSIYNNDLKEGSKVSGRSTLASKYSVSPETIRRSIALLKEMNVVEVTEKSGISIISKEQAYSFIQNFDTKNSILKLKDETSDLLNQKKQIEKQIEEKIEEIIEYSTELRNIGLIYPLELKIPNNSPIIGKTIANTKFWQNTKATILGIKRDGYLVVSPGPNFDFKDNDTIVFVGNDGVWHNVEKFITP</sequence>
<evidence type="ECO:0000256" key="1">
    <source>
        <dbReference type="ARBA" id="ARBA00023015"/>
    </source>
</evidence>
<keyword evidence="2" id="KW-0238">DNA-binding</keyword>
<dbReference type="Pfam" id="PF02080">
    <property type="entry name" value="TrkA_C"/>
    <property type="match status" value="1"/>
</dbReference>
<dbReference type="SUPFAM" id="SSF116726">
    <property type="entry name" value="TrkA C-terminal domain-like"/>
    <property type="match status" value="1"/>
</dbReference>
<dbReference type="InterPro" id="IPR006037">
    <property type="entry name" value="RCK_C"/>
</dbReference>
<proteinExistence type="predicted"/>
<reference evidence="7 8" key="1">
    <citation type="submission" date="2017-02" db="EMBL/GenBank/DDBJ databases">
        <authorList>
            <person name="Peterson S.W."/>
        </authorList>
    </citation>
    <scope>NUCLEOTIDE SEQUENCE [LARGE SCALE GENOMIC DNA]</scope>
    <source>
        <strain evidence="7 8">M1</strain>
    </source>
</reference>
<evidence type="ECO:0000259" key="5">
    <source>
        <dbReference type="PROSITE" id="PS50949"/>
    </source>
</evidence>
<dbReference type="InterPro" id="IPR036388">
    <property type="entry name" value="WH-like_DNA-bd_sf"/>
</dbReference>
<keyword evidence="3" id="KW-0804">Transcription</keyword>
<dbReference type="Gene3D" id="3.30.70.1450">
    <property type="entry name" value="Regulator of K+ conductance, C-terminal domain"/>
    <property type="match status" value="1"/>
</dbReference>
<dbReference type="InterPro" id="IPR036721">
    <property type="entry name" value="RCK_C_sf"/>
</dbReference>
<gene>
    <name evidence="7" type="ORF">SAMN02194393_00945</name>
</gene>
<feature type="domain" description="RCK C-terminal" evidence="6">
    <location>
        <begin position="120"/>
        <end position="205"/>
    </location>
</feature>
<accession>A0A1T5J6G7</accession>
<evidence type="ECO:0000256" key="3">
    <source>
        <dbReference type="ARBA" id="ARBA00023163"/>
    </source>
</evidence>
<evidence type="ECO:0000256" key="2">
    <source>
        <dbReference type="ARBA" id="ARBA00023125"/>
    </source>
</evidence>
<dbReference type="OrthoDB" id="226679at2"/>
<dbReference type="GO" id="GO:0003677">
    <property type="term" value="F:DNA binding"/>
    <property type="evidence" value="ECO:0007669"/>
    <property type="project" value="UniProtKB-KW"/>
</dbReference>
<dbReference type="Gene3D" id="1.10.10.10">
    <property type="entry name" value="Winged helix-like DNA-binding domain superfamily/Winged helix DNA-binding domain"/>
    <property type="match status" value="1"/>
</dbReference>
<dbReference type="GO" id="GO:0003700">
    <property type="term" value="F:DNA-binding transcription factor activity"/>
    <property type="evidence" value="ECO:0007669"/>
    <property type="project" value="InterPro"/>
</dbReference>
<dbReference type="SMART" id="SM00345">
    <property type="entry name" value="HTH_GNTR"/>
    <property type="match status" value="1"/>
</dbReference>
<evidence type="ECO:0000256" key="4">
    <source>
        <dbReference type="SAM" id="Coils"/>
    </source>
</evidence>
<dbReference type="InterPro" id="IPR000524">
    <property type="entry name" value="Tscrpt_reg_HTH_GntR"/>
</dbReference>
<dbReference type="Proteomes" id="UP000190285">
    <property type="component" value="Unassembled WGS sequence"/>
</dbReference>
<dbReference type="EMBL" id="FUZT01000002">
    <property type="protein sequence ID" value="SKC46946.1"/>
    <property type="molecule type" value="Genomic_DNA"/>
</dbReference>
<dbReference type="PROSITE" id="PS50949">
    <property type="entry name" value="HTH_GNTR"/>
    <property type="match status" value="1"/>
</dbReference>
<dbReference type="GO" id="GO:0006813">
    <property type="term" value="P:potassium ion transport"/>
    <property type="evidence" value="ECO:0007669"/>
    <property type="project" value="InterPro"/>
</dbReference>
<dbReference type="InterPro" id="IPR036390">
    <property type="entry name" value="WH_DNA-bd_sf"/>
</dbReference>
<name>A0A1T5J6G7_9FIRM</name>
<evidence type="ECO:0000313" key="8">
    <source>
        <dbReference type="Proteomes" id="UP000190285"/>
    </source>
</evidence>
<dbReference type="RefSeq" id="WP_079489738.1">
    <property type="nucleotide sequence ID" value="NZ_FUZT01000002.1"/>
</dbReference>
<feature type="coiled-coil region" evidence="4">
    <location>
        <begin position="90"/>
        <end position="124"/>
    </location>
</feature>
<feature type="domain" description="HTH gntR-type" evidence="5">
    <location>
        <begin position="6"/>
        <end position="74"/>
    </location>
</feature>
<protein>
    <submittedName>
        <fullName evidence="7">Transcriptional regulator, GntR family</fullName>
    </submittedName>
</protein>